<sequence>MPKKRTRASRVVRVVGPVEEHDDYADGPPSKTFRATVMRTEAIARDKSQASQVYETHMKGLDVDAVRAIAAMRGEEPLPADQLDDADQNDFKTGYMDGVDDQDEWEDVDDGVEVDDEVMRELLVFSRTEKRKIAGLGDNV</sequence>
<gene>
    <name evidence="1" type="ORF">NUW54_g12029</name>
</gene>
<dbReference type="Proteomes" id="UP001144978">
    <property type="component" value="Unassembled WGS sequence"/>
</dbReference>
<protein>
    <submittedName>
        <fullName evidence="1">Uncharacterized protein</fullName>
    </submittedName>
</protein>
<proteinExistence type="predicted"/>
<reference evidence="1" key="1">
    <citation type="submission" date="2022-08" db="EMBL/GenBank/DDBJ databases">
        <title>Genome Sequence of Pycnoporus sanguineus.</title>
        <authorList>
            <person name="Buettner E."/>
        </authorList>
    </citation>
    <scope>NUCLEOTIDE SEQUENCE</scope>
    <source>
        <strain evidence="1">CG-C14</strain>
    </source>
</reference>
<keyword evidence="2" id="KW-1185">Reference proteome</keyword>
<comment type="caution">
    <text evidence="1">The sequence shown here is derived from an EMBL/GenBank/DDBJ whole genome shotgun (WGS) entry which is preliminary data.</text>
</comment>
<name>A0ACC1N2X8_9APHY</name>
<dbReference type="EMBL" id="JANSHE010004945">
    <property type="protein sequence ID" value="KAJ2973635.1"/>
    <property type="molecule type" value="Genomic_DNA"/>
</dbReference>
<organism evidence="1 2">
    <name type="scientific">Trametes sanguinea</name>
    <dbReference type="NCBI Taxonomy" id="158606"/>
    <lineage>
        <taxon>Eukaryota</taxon>
        <taxon>Fungi</taxon>
        <taxon>Dikarya</taxon>
        <taxon>Basidiomycota</taxon>
        <taxon>Agaricomycotina</taxon>
        <taxon>Agaricomycetes</taxon>
        <taxon>Polyporales</taxon>
        <taxon>Polyporaceae</taxon>
        <taxon>Trametes</taxon>
    </lineage>
</organism>
<accession>A0ACC1N2X8</accession>
<evidence type="ECO:0000313" key="2">
    <source>
        <dbReference type="Proteomes" id="UP001144978"/>
    </source>
</evidence>
<evidence type="ECO:0000313" key="1">
    <source>
        <dbReference type="EMBL" id="KAJ2973635.1"/>
    </source>
</evidence>